<accession>A0A9P4I5Z0</accession>
<dbReference type="Pfam" id="PF23155">
    <property type="entry name" value="DUF7053"/>
    <property type="match status" value="1"/>
</dbReference>
<dbReference type="AlphaFoldDB" id="A0A9P4I5Z0"/>
<feature type="non-terminal residue" evidence="2">
    <location>
        <position position="170"/>
    </location>
</feature>
<gene>
    <name evidence="2" type="ORF">NA57DRAFT_47480</name>
</gene>
<comment type="caution">
    <text evidence="2">The sequence shown here is derived from an EMBL/GenBank/DDBJ whole genome shotgun (WGS) entry which is preliminary data.</text>
</comment>
<evidence type="ECO:0000313" key="3">
    <source>
        <dbReference type="Proteomes" id="UP000799772"/>
    </source>
</evidence>
<keyword evidence="3" id="KW-1185">Reference proteome</keyword>
<dbReference type="InterPro" id="IPR055481">
    <property type="entry name" value="DUF7053"/>
</dbReference>
<reference evidence="2" key="1">
    <citation type="journal article" date="2020" name="Stud. Mycol.">
        <title>101 Dothideomycetes genomes: a test case for predicting lifestyles and emergence of pathogens.</title>
        <authorList>
            <person name="Haridas S."/>
            <person name="Albert R."/>
            <person name="Binder M."/>
            <person name="Bloem J."/>
            <person name="Labutti K."/>
            <person name="Salamov A."/>
            <person name="Andreopoulos B."/>
            <person name="Baker S."/>
            <person name="Barry K."/>
            <person name="Bills G."/>
            <person name="Bluhm B."/>
            <person name="Cannon C."/>
            <person name="Castanera R."/>
            <person name="Culley D."/>
            <person name="Daum C."/>
            <person name="Ezra D."/>
            <person name="Gonzalez J."/>
            <person name="Henrissat B."/>
            <person name="Kuo A."/>
            <person name="Liang C."/>
            <person name="Lipzen A."/>
            <person name="Lutzoni F."/>
            <person name="Magnuson J."/>
            <person name="Mondo S."/>
            <person name="Nolan M."/>
            <person name="Ohm R."/>
            <person name="Pangilinan J."/>
            <person name="Park H.-J."/>
            <person name="Ramirez L."/>
            <person name="Alfaro M."/>
            <person name="Sun H."/>
            <person name="Tritt A."/>
            <person name="Yoshinaga Y."/>
            <person name="Zwiers L.-H."/>
            <person name="Turgeon B."/>
            <person name="Goodwin S."/>
            <person name="Spatafora J."/>
            <person name="Crous P."/>
            <person name="Grigoriev I."/>
        </authorList>
    </citation>
    <scope>NUCLEOTIDE SEQUENCE</scope>
    <source>
        <strain evidence="2">CBS 133067</strain>
    </source>
</reference>
<dbReference type="PANTHER" id="PTHR38117:SF2">
    <property type="entry name" value="NACHT AND WD40 DOMAIN PROTEIN"/>
    <property type="match status" value="1"/>
</dbReference>
<dbReference type="EMBL" id="ML978136">
    <property type="protein sequence ID" value="KAF2093787.1"/>
    <property type="molecule type" value="Genomic_DNA"/>
</dbReference>
<sequence length="170" mass="19527">MSRRSVFTTITPLPPTISRETAVEALHDHKLMIDLNPLVIERKLVPKAPHFASAEEYNCKWYLITDRISYMPGRMVTGKVDYYACFHDLHDGIQTHCFAPMGLDIRSRWRVAGSLPGEPREPTELGLGIPKEGLYIREDVQMKCNIMLTSFVKKTFKKAHERLVDRLGEK</sequence>
<dbReference type="Proteomes" id="UP000799772">
    <property type="component" value="Unassembled WGS sequence"/>
</dbReference>
<organism evidence="2 3">
    <name type="scientific">Rhizodiscina lignyota</name>
    <dbReference type="NCBI Taxonomy" id="1504668"/>
    <lineage>
        <taxon>Eukaryota</taxon>
        <taxon>Fungi</taxon>
        <taxon>Dikarya</taxon>
        <taxon>Ascomycota</taxon>
        <taxon>Pezizomycotina</taxon>
        <taxon>Dothideomycetes</taxon>
        <taxon>Pleosporomycetidae</taxon>
        <taxon>Aulographales</taxon>
        <taxon>Rhizodiscinaceae</taxon>
        <taxon>Rhizodiscina</taxon>
    </lineage>
</organism>
<dbReference type="PANTHER" id="PTHR38117">
    <property type="entry name" value="NACHT AND WD40 DOMAIN PROTEIN"/>
    <property type="match status" value="1"/>
</dbReference>
<feature type="domain" description="DUF7053" evidence="1">
    <location>
        <begin position="3"/>
        <end position="170"/>
    </location>
</feature>
<proteinExistence type="predicted"/>
<dbReference type="OrthoDB" id="3246050at2759"/>
<name>A0A9P4I5Z0_9PEZI</name>
<evidence type="ECO:0000259" key="1">
    <source>
        <dbReference type="Pfam" id="PF23155"/>
    </source>
</evidence>
<protein>
    <recommendedName>
        <fullName evidence="1">DUF7053 domain-containing protein</fullName>
    </recommendedName>
</protein>
<evidence type="ECO:0000313" key="2">
    <source>
        <dbReference type="EMBL" id="KAF2093787.1"/>
    </source>
</evidence>